<proteinExistence type="predicted"/>
<evidence type="ECO:0008006" key="6">
    <source>
        <dbReference type="Google" id="ProtNLM"/>
    </source>
</evidence>
<dbReference type="AlphaFoldDB" id="A0A377Q2B3"/>
<evidence type="ECO:0000256" key="1">
    <source>
        <dbReference type="SAM" id="SignalP"/>
    </source>
</evidence>
<gene>
    <name evidence="3" type="ORF">EV682_10175</name>
    <name evidence="2" type="ORF">NCTC11159_00094</name>
</gene>
<sequence>MIRSLLLLCFVLGASVHAHAGLADNEISAESVTGSNIAKKQRWNGLPLNKSYAELSEQEKLSIHALYQDIKAGDEPPYPLKGMRAIIDPVNKITKKILVTGNLELLLTVNANGEGENVEIISSPDPKFTQLVISILFITQFKPAICNGQPCAMQFPLSLSFERRFN</sequence>
<dbReference type="EMBL" id="SMBT01000001">
    <property type="protein sequence ID" value="TCU90056.1"/>
    <property type="molecule type" value="Genomic_DNA"/>
</dbReference>
<dbReference type="Proteomes" id="UP000295794">
    <property type="component" value="Unassembled WGS sequence"/>
</dbReference>
<keyword evidence="5" id="KW-1185">Reference proteome</keyword>
<dbReference type="Proteomes" id="UP000255108">
    <property type="component" value="Unassembled WGS sequence"/>
</dbReference>
<reference evidence="2 4" key="1">
    <citation type="submission" date="2018-06" db="EMBL/GenBank/DDBJ databases">
        <authorList>
            <consortium name="Pathogen Informatics"/>
            <person name="Doyle S."/>
        </authorList>
    </citation>
    <scope>NUCLEOTIDE SEQUENCE [LARGE SCALE GENOMIC DNA]</scope>
    <source>
        <strain evidence="2 4">NCTC11159</strain>
    </source>
</reference>
<protein>
    <recommendedName>
        <fullName evidence="6">TonB C-terminal domain-containing protein</fullName>
    </recommendedName>
</protein>
<name>A0A377Q2B3_9NEIS</name>
<keyword evidence="1" id="KW-0732">Signal</keyword>
<evidence type="ECO:0000313" key="3">
    <source>
        <dbReference type="EMBL" id="TCU90056.1"/>
    </source>
</evidence>
<feature type="chain" id="PRO_5017061705" description="TonB C-terminal domain-containing protein" evidence="1">
    <location>
        <begin position="21"/>
        <end position="166"/>
    </location>
</feature>
<accession>A0A377Q2B3</accession>
<evidence type="ECO:0000313" key="4">
    <source>
        <dbReference type="Proteomes" id="UP000255108"/>
    </source>
</evidence>
<dbReference type="Gene3D" id="3.30.1150.10">
    <property type="match status" value="1"/>
</dbReference>
<feature type="signal peptide" evidence="1">
    <location>
        <begin position="1"/>
        <end position="20"/>
    </location>
</feature>
<dbReference type="EMBL" id="UGHR01000001">
    <property type="protein sequence ID" value="STQ89083.1"/>
    <property type="molecule type" value="Genomic_DNA"/>
</dbReference>
<organism evidence="2 4">
    <name type="scientific">Iodobacter fluviatilis</name>
    <dbReference type="NCBI Taxonomy" id="537"/>
    <lineage>
        <taxon>Bacteria</taxon>
        <taxon>Pseudomonadati</taxon>
        <taxon>Pseudomonadota</taxon>
        <taxon>Betaproteobacteria</taxon>
        <taxon>Neisseriales</taxon>
        <taxon>Chitinibacteraceae</taxon>
        <taxon>Iodobacter</taxon>
    </lineage>
</organism>
<dbReference type="RefSeq" id="WP_115225576.1">
    <property type="nucleotide sequence ID" value="NZ_CAWOLO010000001.1"/>
</dbReference>
<dbReference type="SUPFAM" id="SSF74653">
    <property type="entry name" value="TolA/TonB C-terminal domain"/>
    <property type="match status" value="1"/>
</dbReference>
<dbReference type="OrthoDB" id="8911971at2"/>
<evidence type="ECO:0000313" key="2">
    <source>
        <dbReference type="EMBL" id="STQ89083.1"/>
    </source>
</evidence>
<evidence type="ECO:0000313" key="5">
    <source>
        <dbReference type="Proteomes" id="UP000295794"/>
    </source>
</evidence>
<reference evidence="3 5" key="2">
    <citation type="submission" date="2019-03" db="EMBL/GenBank/DDBJ databases">
        <title>Genomic Encyclopedia of Type Strains, Phase IV (KMG-IV): sequencing the most valuable type-strain genomes for metagenomic binning, comparative biology and taxonomic classification.</title>
        <authorList>
            <person name="Goeker M."/>
        </authorList>
    </citation>
    <scope>NUCLEOTIDE SEQUENCE [LARGE SCALE GENOMIC DNA]</scope>
    <source>
        <strain evidence="3 5">DSM 3764</strain>
    </source>
</reference>